<accession>A0A917PMD7</accession>
<dbReference type="AlphaFoldDB" id="A0A917PMD7"/>
<comment type="caution">
    <text evidence="1">The sequence shown here is derived from an EMBL/GenBank/DDBJ whole genome shotgun (WGS) entry which is preliminary data.</text>
</comment>
<dbReference type="RefSeq" id="WP_188743600.1">
    <property type="nucleotide sequence ID" value="NZ_BAABFW010000055.1"/>
</dbReference>
<gene>
    <name evidence="1" type="ORF">GCM10011372_23150</name>
</gene>
<name>A0A917PMD7_9MICO</name>
<sequence length="314" mass="34974">MDDWEVRRVAVFGARDAAVRTSSAETRSSHVRVRRGIYVDNSDWAEKEREARHFVRMQTVSASMRSAPVFSHQSAALIWGLPVVGVPLQVQLIAAGRVGVRSQRGIRWHNDALRDSEIAEVGGFLVTNLERTLVDLARACTFPSAVAALDAGIRTSFESPVAGRVRGVEPARLGELVNAAARRRGVRAARRAVAFADARSGSAGESVSRANLHLLGFPAPELQVPFRRDDGGFDIVDFDWPALGRFGEFDGRGKYLRDEYTAERTIEEIVLAEKDREDRIRRHRPLGVRWGWDVALEPMKLHRHMVMHGFHPAG</sequence>
<evidence type="ECO:0008006" key="3">
    <source>
        <dbReference type="Google" id="ProtNLM"/>
    </source>
</evidence>
<evidence type="ECO:0000313" key="2">
    <source>
        <dbReference type="Proteomes" id="UP000636956"/>
    </source>
</evidence>
<keyword evidence="2" id="KW-1185">Reference proteome</keyword>
<evidence type="ECO:0000313" key="1">
    <source>
        <dbReference type="EMBL" id="GGJ84227.1"/>
    </source>
</evidence>
<organism evidence="1 2">
    <name type="scientific">Agromyces bauzanensis</name>
    <dbReference type="NCBI Taxonomy" id="1308924"/>
    <lineage>
        <taxon>Bacteria</taxon>
        <taxon>Bacillati</taxon>
        <taxon>Actinomycetota</taxon>
        <taxon>Actinomycetes</taxon>
        <taxon>Micrococcales</taxon>
        <taxon>Microbacteriaceae</taxon>
        <taxon>Agromyces</taxon>
    </lineage>
</organism>
<reference evidence="1" key="2">
    <citation type="submission" date="2020-09" db="EMBL/GenBank/DDBJ databases">
        <authorList>
            <person name="Sun Q."/>
            <person name="Zhou Y."/>
        </authorList>
    </citation>
    <scope>NUCLEOTIDE SEQUENCE</scope>
    <source>
        <strain evidence="1">CGMCC 1.8984</strain>
    </source>
</reference>
<dbReference type="Proteomes" id="UP000636956">
    <property type="component" value="Unassembled WGS sequence"/>
</dbReference>
<reference evidence="1" key="1">
    <citation type="journal article" date="2014" name="Int. J. Syst. Evol. Microbiol.">
        <title>Complete genome sequence of Corynebacterium casei LMG S-19264T (=DSM 44701T), isolated from a smear-ripened cheese.</title>
        <authorList>
            <consortium name="US DOE Joint Genome Institute (JGI-PGF)"/>
            <person name="Walter F."/>
            <person name="Albersmeier A."/>
            <person name="Kalinowski J."/>
            <person name="Ruckert C."/>
        </authorList>
    </citation>
    <scope>NUCLEOTIDE SEQUENCE</scope>
    <source>
        <strain evidence="1">CGMCC 1.8984</strain>
    </source>
</reference>
<proteinExistence type="predicted"/>
<protein>
    <recommendedName>
        <fullName evidence="3">Transcriptional regulator, AbiEi antitoxin, Type IV TA system</fullName>
    </recommendedName>
</protein>
<dbReference type="EMBL" id="BMMD01000013">
    <property type="protein sequence ID" value="GGJ84227.1"/>
    <property type="molecule type" value="Genomic_DNA"/>
</dbReference>